<reference evidence="1 2" key="1">
    <citation type="journal article" date="2011" name="J. Bacteriol.">
        <title>Genome sequence of strain IMCC3088, a proteorhodopsin-containing marine bacterium belonging to the OM60/NOR5 clade.</title>
        <authorList>
            <person name="Jang Y."/>
            <person name="Oh H.M."/>
            <person name="Kang I."/>
            <person name="Lee K."/>
            <person name="Yang S.J."/>
            <person name="Cho J.C."/>
        </authorList>
    </citation>
    <scope>NUCLEOTIDE SEQUENCE [LARGE SCALE GENOMIC DNA]</scope>
    <source>
        <strain evidence="1 2">IMCC3088</strain>
    </source>
</reference>
<sequence length="39" mass="4235">MTSVQAYHTLAAALLWNVGDDEKIGTGAVTEHKRRGFCS</sequence>
<protein>
    <submittedName>
        <fullName evidence="1">Uncharacterized protein</fullName>
    </submittedName>
</protein>
<evidence type="ECO:0000313" key="2">
    <source>
        <dbReference type="Proteomes" id="UP000005615"/>
    </source>
</evidence>
<name>F3L3V5_9GAMM</name>
<dbReference type="EMBL" id="AEIG01000067">
    <property type="protein sequence ID" value="EGG29004.1"/>
    <property type="molecule type" value="Genomic_DNA"/>
</dbReference>
<gene>
    <name evidence="1" type="ORF">IMCC3088_2297</name>
</gene>
<comment type="caution">
    <text evidence="1">The sequence shown here is derived from an EMBL/GenBank/DDBJ whole genome shotgun (WGS) entry which is preliminary data.</text>
</comment>
<accession>F3L3V5</accession>
<proteinExistence type="predicted"/>
<evidence type="ECO:0000313" key="1">
    <source>
        <dbReference type="EMBL" id="EGG29004.1"/>
    </source>
</evidence>
<dbReference type="STRING" id="2518989.IMCC3088_2297"/>
<organism evidence="1 2">
    <name type="scientific">Aequoribacter fuscus</name>
    <dbReference type="NCBI Taxonomy" id="2518989"/>
    <lineage>
        <taxon>Bacteria</taxon>
        <taxon>Pseudomonadati</taxon>
        <taxon>Pseudomonadota</taxon>
        <taxon>Gammaproteobacteria</taxon>
        <taxon>Cellvibrionales</taxon>
        <taxon>Halieaceae</taxon>
        <taxon>Aequoribacter</taxon>
    </lineage>
</organism>
<keyword evidence="2" id="KW-1185">Reference proteome</keyword>
<dbReference type="Proteomes" id="UP000005615">
    <property type="component" value="Unassembled WGS sequence"/>
</dbReference>
<dbReference type="AlphaFoldDB" id="F3L3V5"/>